<reference evidence="1 2" key="1">
    <citation type="submission" date="2020-10" db="EMBL/GenBank/DDBJ databases">
        <title>Ca. Dormibacterota MAGs.</title>
        <authorList>
            <person name="Montgomery K."/>
        </authorList>
    </citation>
    <scope>NUCLEOTIDE SEQUENCE [LARGE SCALE GENOMIC DNA]</scope>
    <source>
        <strain evidence="1">Mitchell_Peninsula_5</strain>
    </source>
</reference>
<comment type="caution">
    <text evidence="1">The sequence shown here is derived from an EMBL/GenBank/DDBJ whole genome shotgun (WGS) entry which is preliminary data.</text>
</comment>
<protein>
    <submittedName>
        <fullName evidence="1">Uncharacterized protein</fullName>
    </submittedName>
</protein>
<accession>A0A934KJL0</accession>
<proteinExistence type="predicted"/>
<evidence type="ECO:0000313" key="2">
    <source>
        <dbReference type="Proteomes" id="UP000614410"/>
    </source>
</evidence>
<sequence>MERPIDFRSLPKRRFAMVSFSQHAQVLLLRGFANSQAPTNIDVVVDVVTFVSLPPAFHDLSIETHPCDTTTEFGNLNPFTYRGANFIVLSGRTPAAHQFRSVIVGASVEATENDYPPAIFRFPIPGLQLNSVESDYLRDHPNEPWAAIAKKWDVVHEAGEAHRLRFETELERLNAERGIH</sequence>
<dbReference type="EMBL" id="JAEKNN010000003">
    <property type="protein sequence ID" value="MBJ7607893.1"/>
    <property type="molecule type" value="Genomic_DNA"/>
</dbReference>
<name>A0A934KJL0_9BACT</name>
<dbReference type="AlphaFoldDB" id="A0A934KJL0"/>
<gene>
    <name evidence="1" type="ORF">JF887_00470</name>
</gene>
<organism evidence="1 2">
    <name type="scientific">Candidatus Amunia macphersoniae</name>
    <dbReference type="NCBI Taxonomy" id="3127014"/>
    <lineage>
        <taxon>Bacteria</taxon>
        <taxon>Bacillati</taxon>
        <taxon>Candidatus Dormiibacterota</taxon>
        <taxon>Candidatus Dormibacteria</taxon>
        <taxon>Candidatus Aeolococcales</taxon>
        <taxon>Candidatus Aeolococcaceae</taxon>
        <taxon>Candidatus Amunia</taxon>
    </lineage>
</organism>
<evidence type="ECO:0000313" key="1">
    <source>
        <dbReference type="EMBL" id="MBJ7607893.1"/>
    </source>
</evidence>
<dbReference type="Proteomes" id="UP000614410">
    <property type="component" value="Unassembled WGS sequence"/>
</dbReference>